<sequence length="159" mass="17392">MSAPIVDWALIKSGNRSARGNKVPSPIGPIPLILFDVSRLENNQVLAKVGCASGYTEGLYSGLKVAVISRRTINGQEQEVRTWEHSITPASFEDEFAIGPHEIIKYGDSGSLVFGLVGRLVGMCFGGSYTGDILYFTYIEDLIESIRETCGVSEVRFRD</sequence>
<protein>
    <submittedName>
        <fullName evidence="1">Uncharacterized protein</fullName>
    </submittedName>
</protein>
<gene>
    <name evidence="1" type="ORF">N8T08_002222</name>
</gene>
<accession>A0ACC3B8H2</accession>
<proteinExistence type="predicted"/>
<reference evidence="1 2" key="1">
    <citation type="journal article" date="2023" name="ACS Omega">
        <title>Identification of the Neoaspergillic Acid Biosynthesis Gene Cluster by Establishing an In Vitro CRISPR-Ribonucleoprotein Genetic System in Aspergillus melleus.</title>
        <authorList>
            <person name="Yuan B."/>
            <person name="Grau M.F."/>
            <person name="Murata R.M."/>
            <person name="Torok T."/>
            <person name="Venkateswaran K."/>
            <person name="Stajich J.E."/>
            <person name="Wang C.C.C."/>
        </authorList>
    </citation>
    <scope>NUCLEOTIDE SEQUENCE [LARGE SCALE GENOMIC DNA]</scope>
    <source>
        <strain evidence="1 2">IMV 1140</strain>
    </source>
</reference>
<evidence type="ECO:0000313" key="1">
    <source>
        <dbReference type="EMBL" id="KAK1146896.1"/>
    </source>
</evidence>
<keyword evidence="2" id="KW-1185">Reference proteome</keyword>
<organism evidence="1 2">
    <name type="scientific">Aspergillus melleus</name>
    <dbReference type="NCBI Taxonomy" id="138277"/>
    <lineage>
        <taxon>Eukaryota</taxon>
        <taxon>Fungi</taxon>
        <taxon>Dikarya</taxon>
        <taxon>Ascomycota</taxon>
        <taxon>Pezizomycotina</taxon>
        <taxon>Eurotiomycetes</taxon>
        <taxon>Eurotiomycetidae</taxon>
        <taxon>Eurotiales</taxon>
        <taxon>Aspergillaceae</taxon>
        <taxon>Aspergillus</taxon>
        <taxon>Aspergillus subgen. Circumdati</taxon>
    </lineage>
</organism>
<comment type="caution">
    <text evidence="1">The sequence shown here is derived from an EMBL/GenBank/DDBJ whole genome shotgun (WGS) entry which is preliminary data.</text>
</comment>
<dbReference type="Proteomes" id="UP001177260">
    <property type="component" value="Unassembled WGS sequence"/>
</dbReference>
<dbReference type="EMBL" id="JAOPJF010000014">
    <property type="protein sequence ID" value="KAK1146896.1"/>
    <property type="molecule type" value="Genomic_DNA"/>
</dbReference>
<name>A0ACC3B8H2_9EURO</name>
<evidence type="ECO:0000313" key="2">
    <source>
        <dbReference type="Proteomes" id="UP001177260"/>
    </source>
</evidence>